<proteinExistence type="predicted"/>
<dbReference type="OrthoDB" id="3048530at2759"/>
<feature type="compositionally biased region" description="Basic and acidic residues" evidence="1">
    <location>
        <begin position="120"/>
        <end position="144"/>
    </location>
</feature>
<feature type="compositionally biased region" description="Basic and acidic residues" evidence="1">
    <location>
        <begin position="42"/>
        <end position="57"/>
    </location>
</feature>
<dbReference type="VEuPathDB" id="FungiDB:CC1G_12179"/>
<comment type="caution">
    <text evidence="2">The sequence shown here is derived from an EMBL/GenBank/DDBJ whole genome shotgun (WGS) entry which is preliminary data.</text>
</comment>
<feature type="compositionally biased region" description="Low complexity" evidence="1">
    <location>
        <begin position="64"/>
        <end position="75"/>
    </location>
</feature>
<gene>
    <name evidence="2" type="ORF">CC1G_12179</name>
</gene>
<keyword evidence="3" id="KW-1185">Reference proteome</keyword>
<accession>A8NHN0</accession>
<organism evidence="2 3">
    <name type="scientific">Coprinopsis cinerea (strain Okayama-7 / 130 / ATCC MYA-4618 / FGSC 9003)</name>
    <name type="common">Inky cap fungus</name>
    <name type="synonym">Hormographiella aspergillata</name>
    <dbReference type="NCBI Taxonomy" id="240176"/>
    <lineage>
        <taxon>Eukaryota</taxon>
        <taxon>Fungi</taxon>
        <taxon>Dikarya</taxon>
        <taxon>Basidiomycota</taxon>
        <taxon>Agaricomycotina</taxon>
        <taxon>Agaricomycetes</taxon>
        <taxon>Agaricomycetidae</taxon>
        <taxon>Agaricales</taxon>
        <taxon>Agaricineae</taxon>
        <taxon>Psathyrellaceae</taxon>
        <taxon>Coprinopsis</taxon>
    </lineage>
</organism>
<feature type="region of interest" description="Disordered" evidence="1">
    <location>
        <begin position="589"/>
        <end position="638"/>
    </location>
</feature>
<dbReference type="AlphaFoldDB" id="A8NHN0"/>
<dbReference type="GeneID" id="6010299"/>
<dbReference type="InParanoid" id="A8NHN0"/>
<evidence type="ECO:0000313" key="3">
    <source>
        <dbReference type="Proteomes" id="UP000001861"/>
    </source>
</evidence>
<feature type="compositionally biased region" description="Basic and acidic residues" evidence="1">
    <location>
        <begin position="219"/>
        <end position="247"/>
    </location>
</feature>
<feature type="compositionally biased region" description="Low complexity" evidence="1">
    <location>
        <begin position="105"/>
        <end position="119"/>
    </location>
</feature>
<dbReference type="Proteomes" id="UP000001861">
    <property type="component" value="Unassembled WGS sequence"/>
</dbReference>
<evidence type="ECO:0000256" key="1">
    <source>
        <dbReference type="SAM" id="MobiDB-lite"/>
    </source>
</evidence>
<feature type="compositionally biased region" description="Acidic residues" evidence="1">
    <location>
        <begin position="145"/>
        <end position="163"/>
    </location>
</feature>
<dbReference type="RefSeq" id="XP_001833797.2">
    <property type="nucleotide sequence ID" value="XM_001833745.2"/>
</dbReference>
<feature type="compositionally biased region" description="Basic and acidic residues" evidence="1">
    <location>
        <begin position="8"/>
        <end position="17"/>
    </location>
</feature>
<feature type="region of interest" description="Disordered" evidence="1">
    <location>
        <begin position="101"/>
        <end position="248"/>
    </location>
</feature>
<sequence length="638" mass="71079">MESSGHTLDLDAIKREAQYVQEEPPEHRWRDPLTGQPTQEQLVHDLKERVSQLETEKAQSLGSAPNDTSAEAPAAADEKAAMWNALPSVLPKFASTRGFSMTTRKAAAAASSKPAGSSKTELEKSKKTAGVEKENTNKKERVEEKESESEEEEVDELQEEEEEPLRFVEVKRVGPPKKKKKVTWSDSQPTAKLTPSGTLPYVDVPPLSTKPLGAFKPKVNKEEEKSFEKEREVEEKGEPLPEIDRRGPAYNKRAPVEQNGAAKAIVNELLEVTVPVNIKSLMGVSPEAREYLKNLLTRKRVPTREVPIPRETEVFKRFFDDPHEVKRLHVGLQWVENSEEAMAKAEAVVEQRALAEKQNRDYKEASTLRPAVRTIAEKGDEKPLGSITISDPVEQYMIELGTEAKPVIVKAEESSSLRVIYPEINGAMKEESLLDGGSTICSMHEQAAKDHGLTWDPAVTRRTSSRVKGRVGRQPAVFSELDESSIDVGELAVVFEQTASGEIKVEKVFQSGHKSGKFSQEDVKLMFIQEALTREVENKKAAKKVEAFLQQVRTGKRDKSVGEVMMLDTVIKHFEQIYQQLKEDIIEDSAKTSSTTSSENKDEVVAGNPNAKPKIKGVSTGKKYKKVADKVRHPSWGL</sequence>
<dbReference type="EMBL" id="AACS02000010">
    <property type="protein sequence ID" value="EAU88027.2"/>
    <property type="molecule type" value="Genomic_DNA"/>
</dbReference>
<name>A8NHN0_COPC7</name>
<dbReference type="HOGENOM" id="CLU_428936_0_0_1"/>
<protein>
    <submittedName>
        <fullName evidence="2">Uncharacterized protein</fullName>
    </submittedName>
</protein>
<reference evidence="2 3" key="1">
    <citation type="journal article" date="2010" name="Proc. Natl. Acad. Sci. U.S.A.">
        <title>Insights into evolution of multicellular fungi from the assembled chromosomes of the mushroom Coprinopsis cinerea (Coprinus cinereus).</title>
        <authorList>
            <person name="Stajich J.E."/>
            <person name="Wilke S.K."/>
            <person name="Ahren D."/>
            <person name="Au C.H."/>
            <person name="Birren B.W."/>
            <person name="Borodovsky M."/>
            <person name="Burns C."/>
            <person name="Canback B."/>
            <person name="Casselton L.A."/>
            <person name="Cheng C.K."/>
            <person name="Deng J."/>
            <person name="Dietrich F.S."/>
            <person name="Fargo D.C."/>
            <person name="Farman M.L."/>
            <person name="Gathman A.C."/>
            <person name="Goldberg J."/>
            <person name="Guigo R."/>
            <person name="Hoegger P.J."/>
            <person name="Hooker J.B."/>
            <person name="Huggins A."/>
            <person name="James T.Y."/>
            <person name="Kamada T."/>
            <person name="Kilaru S."/>
            <person name="Kodira C."/>
            <person name="Kues U."/>
            <person name="Kupfer D."/>
            <person name="Kwan H.S."/>
            <person name="Lomsadze A."/>
            <person name="Li W."/>
            <person name="Lilly W.W."/>
            <person name="Ma L.J."/>
            <person name="Mackey A.J."/>
            <person name="Manning G."/>
            <person name="Martin F."/>
            <person name="Muraguchi H."/>
            <person name="Natvig D.O."/>
            <person name="Palmerini H."/>
            <person name="Ramesh M.A."/>
            <person name="Rehmeyer C.J."/>
            <person name="Roe B.A."/>
            <person name="Shenoy N."/>
            <person name="Stanke M."/>
            <person name="Ter-Hovhannisyan V."/>
            <person name="Tunlid A."/>
            <person name="Velagapudi R."/>
            <person name="Vision T.J."/>
            <person name="Zeng Q."/>
            <person name="Zolan M.E."/>
            <person name="Pukkila P.J."/>
        </authorList>
    </citation>
    <scope>NUCLEOTIDE SEQUENCE [LARGE SCALE GENOMIC DNA]</scope>
    <source>
        <strain evidence="3">Okayama-7 / 130 / ATCC MYA-4618 / FGSC 9003</strain>
    </source>
</reference>
<feature type="compositionally biased region" description="Polar residues" evidence="1">
    <location>
        <begin position="184"/>
        <end position="197"/>
    </location>
</feature>
<evidence type="ECO:0000313" key="2">
    <source>
        <dbReference type="EMBL" id="EAU88027.2"/>
    </source>
</evidence>
<dbReference type="KEGG" id="cci:CC1G_12179"/>
<feature type="region of interest" description="Disordered" evidence="1">
    <location>
        <begin position="1"/>
        <end position="77"/>
    </location>
</feature>